<feature type="binding site" evidence="3">
    <location>
        <position position="241"/>
    </location>
    <ligand>
        <name>Zn(2+)</name>
        <dbReference type="ChEBI" id="CHEBI:29105"/>
        <label>2</label>
    </ligand>
</feature>
<keyword evidence="2" id="KW-0597">Phosphoprotein</keyword>
<feature type="binding site" evidence="3">
    <location>
        <position position="240"/>
    </location>
    <ligand>
        <name>Zn(2+)</name>
        <dbReference type="ChEBI" id="CHEBI:29105"/>
        <label>2</label>
    </ligand>
</feature>
<feature type="binding site" evidence="3">
    <location>
        <position position="194"/>
    </location>
    <ligand>
        <name>Mg(2+)</name>
        <dbReference type="ChEBI" id="CHEBI:18420"/>
    </ligand>
</feature>
<evidence type="ECO:0000256" key="3">
    <source>
        <dbReference type="PIRSR" id="PIRSR601952-2"/>
    </source>
</evidence>
<dbReference type="Gene3D" id="3.40.720.10">
    <property type="entry name" value="Alkaline Phosphatase, subunit A"/>
    <property type="match status" value="1"/>
</dbReference>
<evidence type="ECO:0000313" key="6">
    <source>
        <dbReference type="Proteomes" id="UP000762676"/>
    </source>
</evidence>
<evidence type="ECO:0000256" key="4">
    <source>
        <dbReference type="RuleBase" id="RU003946"/>
    </source>
</evidence>
<dbReference type="AlphaFoldDB" id="A0AAV4I7S8"/>
<dbReference type="SMART" id="SM00098">
    <property type="entry name" value="alkPPc"/>
    <property type="match status" value="1"/>
</dbReference>
<name>A0AAV4I7S8_9GAST</name>
<dbReference type="CDD" id="cd16012">
    <property type="entry name" value="ALP"/>
    <property type="match status" value="1"/>
</dbReference>
<dbReference type="GO" id="GO:0046872">
    <property type="term" value="F:metal ion binding"/>
    <property type="evidence" value="ECO:0007669"/>
    <property type="project" value="UniProtKB-KW"/>
</dbReference>
<dbReference type="PANTHER" id="PTHR11596">
    <property type="entry name" value="ALKALINE PHOSPHATASE"/>
    <property type="match status" value="1"/>
</dbReference>
<dbReference type="EMBL" id="BMAT01009439">
    <property type="protein sequence ID" value="GFS06332.1"/>
    <property type="molecule type" value="Genomic_DNA"/>
</dbReference>
<keyword evidence="3" id="KW-0479">Metal-binding</keyword>
<feature type="binding site" evidence="3">
    <location>
        <position position="203"/>
    </location>
    <ligand>
        <name>Zn(2+)</name>
        <dbReference type="ChEBI" id="CHEBI:29105"/>
        <label>2</label>
    </ligand>
</feature>
<keyword evidence="3" id="KW-0862">Zinc</keyword>
<dbReference type="InterPro" id="IPR017850">
    <property type="entry name" value="Alkaline_phosphatase_core_sf"/>
</dbReference>
<dbReference type="InterPro" id="IPR001952">
    <property type="entry name" value="Alkaline_phosphatase"/>
</dbReference>
<feature type="binding site" evidence="3">
    <location>
        <position position="199"/>
    </location>
    <ligand>
        <name>Zn(2+)</name>
        <dbReference type="ChEBI" id="CHEBI:29105"/>
        <label>2</label>
    </ligand>
</feature>
<dbReference type="GO" id="GO:0004035">
    <property type="term" value="F:alkaline phosphatase activity"/>
    <property type="evidence" value="ECO:0007669"/>
    <property type="project" value="UniProtKB-EC"/>
</dbReference>
<comment type="similarity">
    <text evidence="4">Belongs to the alkaline phosphatase family.</text>
</comment>
<gene>
    <name evidence="5" type="ORF">ElyMa_004704400</name>
</gene>
<dbReference type="SUPFAM" id="SSF53649">
    <property type="entry name" value="Alkaline phosphatase-like"/>
    <property type="match status" value="1"/>
</dbReference>
<dbReference type="Pfam" id="PF00245">
    <property type="entry name" value="Alk_phosphatase"/>
    <property type="match status" value="1"/>
</dbReference>
<protein>
    <recommendedName>
        <fullName evidence="1">alkaline phosphatase</fullName>
        <ecNumber evidence="1">3.1.3.1</ecNumber>
    </recommendedName>
</protein>
<reference evidence="5 6" key="1">
    <citation type="journal article" date="2021" name="Elife">
        <title>Chloroplast acquisition without the gene transfer in kleptoplastic sea slugs, Plakobranchus ocellatus.</title>
        <authorList>
            <person name="Maeda T."/>
            <person name="Takahashi S."/>
            <person name="Yoshida T."/>
            <person name="Shimamura S."/>
            <person name="Takaki Y."/>
            <person name="Nagai Y."/>
            <person name="Toyoda A."/>
            <person name="Suzuki Y."/>
            <person name="Arimoto A."/>
            <person name="Ishii H."/>
            <person name="Satoh N."/>
            <person name="Nishiyama T."/>
            <person name="Hasebe M."/>
            <person name="Maruyama T."/>
            <person name="Minagawa J."/>
            <person name="Obokata J."/>
            <person name="Shigenobu S."/>
        </authorList>
    </citation>
    <scope>NUCLEOTIDE SEQUENCE [LARGE SCALE GENOMIC DNA]</scope>
</reference>
<sequence>MMMSGNLDRKGHNGKSVGIVTTARVTHATPGAAYAKIPHREWETDADIVSPWFGSDRRNCDSSLKDIARQLVEDNHRIHVVMGGGRRSLMNNKTMDPVHNKPGKRIDGRDLIKTWESKQEEKGARYKYVWNREQMEEVDDNVDYLLGLFDYSHMAYDSDRYEKGTKSQPSLADMTAKAIKILRKNKKGFFLFVEGAAIDLGHHANLAHKALLEGIALDRAVKTATDLTQEADTLTMVTADHSHVFNIAGYPVRGHPIL</sequence>
<dbReference type="EC" id="3.1.3.1" evidence="1"/>
<proteinExistence type="inferred from homology"/>
<dbReference type="Proteomes" id="UP000762676">
    <property type="component" value="Unassembled WGS sequence"/>
</dbReference>
<evidence type="ECO:0000313" key="5">
    <source>
        <dbReference type="EMBL" id="GFS06332.1"/>
    </source>
</evidence>
<feature type="binding site" evidence="3">
    <location>
        <position position="29"/>
    </location>
    <ligand>
        <name>Mg(2+)</name>
        <dbReference type="ChEBI" id="CHEBI:18420"/>
    </ligand>
</feature>
<organism evidence="5 6">
    <name type="scientific">Elysia marginata</name>
    <dbReference type="NCBI Taxonomy" id="1093978"/>
    <lineage>
        <taxon>Eukaryota</taxon>
        <taxon>Metazoa</taxon>
        <taxon>Spiralia</taxon>
        <taxon>Lophotrochozoa</taxon>
        <taxon>Mollusca</taxon>
        <taxon>Gastropoda</taxon>
        <taxon>Heterobranchia</taxon>
        <taxon>Euthyneura</taxon>
        <taxon>Panpulmonata</taxon>
        <taxon>Sacoglossa</taxon>
        <taxon>Placobranchoidea</taxon>
        <taxon>Plakobranchidae</taxon>
        <taxon>Elysia</taxon>
    </lineage>
</organism>
<comment type="cofactor">
    <cofactor evidence="3">
        <name>Zn(2+)</name>
        <dbReference type="ChEBI" id="CHEBI:29105"/>
    </cofactor>
    <text evidence="3">Binds 2 Zn(2+) ions.</text>
</comment>
<keyword evidence="6" id="KW-1185">Reference proteome</keyword>
<feature type="binding site" evidence="3">
    <location>
        <position position="27"/>
    </location>
    <ligand>
        <name>Mg(2+)</name>
        <dbReference type="ChEBI" id="CHEBI:18420"/>
    </ligand>
</feature>
<comment type="cofactor">
    <cofactor evidence="3">
        <name>Mg(2+)</name>
        <dbReference type="ChEBI" id="CHEBI:18420"/>
    </cofactor>
    <text evidence="3">Binds 1 Mg(2+) ion.</text>
</comment>
<evidence type="ECO:0000256" key="1">
    <source>
        <dbReference type="ARBA" id="ARBA00012647"/>
    </source>
</evidence>
<dbReference type="PRINTS" id="PR00113">
    <property type="entry name" value="ALKPHPHTASE"/>
</dbReference>
<feature type="non-terminal residue" evidence="5">
    <location>
        <position position="258"/>
    </location>
</feature>
<evidence type="ECO:0000256" key="2">
    <source>
        <dbReference type="ARBA" id="ARBA00022553"/>
    </source>
</evidence>
<comment type="caution">
    <text evidence="5">The sequence shown here is derived from an EMBL/GenBank/DDBJ whole genome shotgun (WGS) entry which is preliminary data.</text>
</comment>
<accession>A0AAV4I7S8</accession>
<dbReference type="PANTHER" id="PTHR11596:SF5">
    <property type="entry name" value="ALKALINE PHOSPHATASE"/>
    <property type="match status" value="1"/>
</dbReference>
<keyword evidence="3" id="KW-0460">Magnesium</keyword>